<dbReference type="GO" id="GO:0016020">
    <property type="term" value="C:membrane"/>
    <property type="evidence" value="ECO:0007669"/>
    <property type="project" value="UniProtKB-SubCell"/>
</dbReference>
<gene>
    <name evidence="8" type="ORF">BSZ39_06585</name>
</gene>
<feature type="compositionally biased region" description="Low complexity" evidence="5">
    <location>
        <begin position="31"/>
        <end position="46"/>
    </location>
</feature>
<comment type="subcellular location">
    <subcellularLocation>
        <location evidence="1">Membrane</location>
        <topology evidence="1">Multi-pass membrane protein</topology>
    </subcellularLocation>
</comment>
<protein>
    <recommendedName>
        <fullName evidence="7">TM2 domain-containing protein</fullName>
    </recommendedName>
</protein>
<name>A0A1Q5Q2L8_9ACTO</name>
<keyword evidence="3 6" id="KW-1133">Transmembrane helix</keyword>
<feature type="transmembrane region" description="Helical" evidence="6">
    <location>
        <begin position="56"/>
        <end position="75"/>
    </location>
</feature>
<feature type="transmembrane region" description="Helical" evidence="6">
    <location>
        <begin position="87"/>
        <end position="113"/>
    </location>
</feature>
<dbReference type="OrthoDB" id="2004788at2"/>
<evidence type="ECO:0000256" key="3">
    <source>
        <dbReference type="ARBA" id="ARBA00022989"/>
    </source>
</evidence>
<reference evidence="9" key="1">
    <citation type="submission" date="2016-12" db="EMBL/GenBank/DDBJ databases">
        <authorList>
            <person name="Meng X."/>
        </authorList>
    </citation>
    <scope>NUCLEOTIDE SEQUENCE [LARGE SCALE GENOMIC DNA]</scope>
    <source>
        <strain evidence="9">DSM 19116</strain>
    </source>
</reference>
<keyword evidence="4 6" id="KW-0472">Membrane</keyword>
<feature type="region of interest" description="Disordered" evidence="5">
    <location>
        <begin position="1"/>
        <end position="46"/>
    </location>
</feature>
<dbReference type="AlphaFoldDB" id="A0A1Q5Q2L8"/>
<accession>A0A1Q5Q2L8</accession>
<organism evidence="8 9">
    <name type="scientific">Bowdeniella nasicola</name>
    <dbReference type="NCBI Taxonomy" id="208480"/>
    <lineage>
        <taxon>Bacteria</taxon>
        <taxon>Bacillati</taxon>
        <taxon>Actinomycetota</taxon>
        <taxon>Actinomycetes</taxon>
        <taxon>Actinomycetales</taxon>
        <taxon>Actinomycetaceae</taxon>
        <taxon>Bowdeniella</taxon>
    </lineage>
</organism>
<dbReference type="Pfam" id="PF05154">
    <property type="entry name" value="TM2"/>
    <property type="match status" value="1"/>
</dbReference>
<evidence type="ECO:0000256" key="1">
    <source>
        <dbReference type="ARBA" id="ARBA00004141"/>
    </source>
</evidence>
<dbReference type="Proteomes" id="UP000185628">
    <property type="component" value="Unassembled WGS sequence"/>
</dbReference>
<keyword evidence="2 6" id="KW-0812">Transmembrane</keyword>
<evidence type="ECO:0000313" key="8">
    <source>
        <dbReference type="EMBL" id="OKL53965.1"/>
    </source>
</evidence>
<dbReference type="EMBL" id="MQVR01000032">
    <property type="protein sequence ID" value="OKL53965.1"/>
    <property type="molecule type" value="Genomic_DNA"/>
</dbReference>
<dbReference type="InterPro" id="IPR007829">
    <property type="entry name" value="TM2"/>
</dbReference>
<sequence>MTTPHGQPHHNREPRYRSQTPPPYVNSNADQYPQSGPYQQPYPQQPYPAYAAQKSGVAAGILGILLGALGIHNFYVGRIGLGIAQMLITVLSLGFLAFIPAIWGLIEGILYLVSTEPRWRHDAHGLPLTR</sequence>
<evidence type="ECO:0000256" key="2">
    <source>
        <dbReference type="ARBA" id="ARBA00022692"/>
    </source>
</evidence>
<feature type="domain" description="TM2" evidence="7">
    <location>
        <begin position="53"/>
        <end position="109"/>
    </location>
</feature>
<evidence type="ECO:0000259" key="7">
    <source>
        <dbReference type="Pfam" id="PF05154"/>
    </source>
</evidence>
<evidence type="ECO:0000313" key="9">
    <source>
        <dbReference type="Proteomes" id="UP000185628"/>
    </source>
</evidence>
<dbReference type="RefSeq" id="WP_073716580.1">
    <property type="nucleotide sequence ID" value="NZ_MQVR01000032.1"/>
</dbReference>
<evidence type="ECO:0000256" key="4">
    <source>
        <dbReference type="ARBA" id="ARBA00023136"/>
    </source>
</evidence>
<evidence type="ECO:0000256" key="5">
    <source>
        <dbReference type="SAM" id="MobiDB-lite"/>
    </source>
</evidence>
<comment type="caution">
    <text evidence="8">The sequence shown here is derived from an EMBL/GenBank/DDBJ whole genome shotgun (WGS) entry which is preliminary data.</text>
</comment>
<proteinExistence type="predicted"/>
<evidence type="ECO:0000256" key="6">
    <source>
        <dbReference type="SAM" id="Phobius"/>
    </source>
</evidence>
<keyword evidence="9" id="KW-1185">Reference proteome</keyword>